<feature type="domain" description="Peptidase C14 caspase" evidence="1">
    <location>
        <begin position="66"/>
        <end position="281"/>
    </location>
</feature>
<evidence type="ECO:0000313" key="2">
    <source>
        <dbReference type="EMBL" id="ETX01781.1"/>
    </source>
</evidence>
<dbReference type="AlphaFoldDB" id="W4LVL6"/>
<dbReference type="PATRIC" id="fig|1429438.4.peg.1345"/>
<dbReference type="EMBL" id="AZHW01000202">
    <property type="protein sequence ID" value="ETX01781.1"/>
    <property type="molecule type" value="Genomic_DNA"/>
</dbReference>
<dbReference type="Gene3D" id="3.40.50.1460">
    <property type="match status" value="1"/>
</dbReference>
<evidence type="ECO:0000313" key="3">
    <source>
        <dbReference type="Proteomes" id="UP000019141"/>
    </source>
</evidence>
<dbReference type="Proteomes" id="UP000019141">
    <property type="component" value="Unassembled WGS sequence"/>
</dbReference>
<dbReference type="PANTHER" id="PTHR22576">
    <property type="entry name" value="MUCOSA ASSOCIATED LYMPHOID TISSUE LYMPHOMA TRANSLOCATION PROTEIN 1/PARACASPASE"/>
    <property type="match status" value="1"/>
</dbReference>
<gene>
    <name evidence="2" type="ORF">ETSY1_06065</name>
</gene>
<dbReference type="SUPFAM" id="SSF52129">
    <property type="entry name" value="Caspase-like"/>
    <property type="match status" value="1"/>
</dbReference>
<dbReference type="GO" id="GO:0006508">
    <property type="term" value="P:proteolysis"/>
    <property type="evidence" value="ECO:0007669"/>
    <property type="project" value="InterPro"/>
</dbReference>
<proteinExistence type="predicted"/>
<accession>W4LVL6</accession>
<dbReference type="InterPro" id="IPR052039">
    <property type="entry name" value="Caspase-related_regulators"/>
</dbReference>
<dbReference type="InterPro" id="IPR011600">
    <property type="entry name" value="Pept_C14_caspase"/>
</dbReference>
<dbReference type="HOGENOM" id="CLU_870658_0_0_7"/>
<comment type="caution">
    <text evidence="2">The sequence shown here is derived from an EMBL/GenBank/DDBJ whole genome shotgun (WGS) entry which is preliminary data.</text>
</comment>
<dbReference type="Pfam" id="PF00656">
    <property type="entry name" value="Peptidase_C14"/>
    <property type="match status" value="1"/>
</dbReference>
<dbReference type="GO" id="GO:0004197">
    <property type="term" value="F:cysteine-type endopeptidase activity"/>
    <property type="evidence" value="ECO:0007669"/>
    <property type="project" value="InterPro"/>
</dbReference>
<organism evidence="2 3">
    <name type="scientific">Entotheonella factor</name>
    <dbReference type="NCBI Taxonomy" id="1429438"/>
    <lineage>
        <taxon>Bacteria</taxon>
        <taxon>Pseudomonadati</taxon>
        <taxon>Nitrospinota/Tectimicrobiota group</taxon>
        <taxon>Candidatus Tectimicrobiota</taxon>
        <taxon>Candidatus Entotheonellia</taxon>
        <taxon>Candidatus Entotheonellales</taxon>
        <taxon>Candidatus Entotheonellaceae</taxon>
        <taxon>Candidatus Entotheonella</taxon>
    </lineage>
</organism>
<keyword evidence="3" id="KW-1185">Reference proteome</keyword>
<reference evidence="2 3" key="1">
    <citation type="journal article" date="2014" name="Nature">
        <title>An environmental bacterial taxon with a large and distinct metabolic repertoire.</title>
        <authorList>
            <person name="Wilson M.C."/>
            <person name="Mori T."/>
            <person name="Ruckert C."/>
            <person name="Uria A.R."/>
            <person name="Helf M.J."/>
            <person name="Takada K."/>
            <person name="Gernert C."/>
            <person name="Steffens U.A."/>
            <person name="Heycke N."/>
            <person name="Schmitt S."/>
            <person name="Rinke C."/>
            <person name="Helfrich E.J."/>
            <person name="Brachmann A.O."/>
            <person name="Gurgui C."/>
            <person name="Wakimoto T."/>
            <person name="Kracht M."/>
            <person name="Crusemann M."/>
            <person name="Hentschel U."/>
            <person name="Abe I."/>
            <person name="Matsunaga S."/>
            <person name="Kalinowski J."/>
            <person name="Takeyama H."/>
            <person name="Piel J."/>
        </authorList>
    </citation>
    <scope>NUCLEOTIDE SEQUENCE [LARGE SCALE GENOMIC DNA]</scope>
    <source>
        <strain evidence="3">TSY1</strain>
    </source>
</reference>
<dbReference type="InterPro" id="IPR029030">
    <property type="entry name" value="Caspase-like_dom_sf"/>
</dbReference>
<sequence length="319" mass="36295">MVNDRQINFDDEGRFNYSVSLDQRETALALYVVDQNGRASKQCVTKIRAKRTRDVKPQLRPSGNYYALIIGNNDYAEWPDLKAPVDDAKAVARLLHDRYGFHIIPPLFDKTRGQILIDATRDEIIDTLYKVRRELKRDDRLLIYYAGHGSIDNGTAYWVPVNGKKYPGQWIALDDILRNIVKPMSAKHVLVISDSCFAGAVAMTPPRVPPPGERREEQLRDILRKRSRTVLVSAEGAKETPDYLGVDRHSPFAQTFIKVLNRQSDPLLGEELFKYLRQGMKAFPELRYHGLRPGYKAIRGADHEEGGDFVFVPQGPAAF</sequence>
<evidence type="ECO:0000259" key="1">
    <source>
        <dbReference type="Pfam" id="PF00656"/>
    </source>
</evidence>
<name>W4LVL6_ENTF1</name>
<dbReference type="PANTHER" id="PTHR22576:SF37">
    <property type="entry name" value="MUCOSA-ASSOCIATED LYMPHOID TISSUE LYMPHOMA TRANSLOCATION PROTEIN 1"/>
    <property type="match status" value="1"/>
</dbReference>
<protein>
    <recommendedName>
        <fullName evidence="1">Peptidase C14 caspase domain-containing protein</fullName>
    </recommendedName>
</protein>